<organism evidence="4 5">
    <name type="scientific">Streptomyces albus (strain ATCC 21838 / DSM 41398 / FERM P-419 / JCM 4703 / NBRC 107858)</name>
    <dbReference type="NCBI Taxonomy" id="1081613"/>
    <lineage>
        <taxon>Bacteria</taxon>
        <taxon>Bacillati</taxon>
        <taxon>Actinomycetota</taxon>
        <taxon>Actinomycetes</taxon>
        <taxon>Kitasatosporales</taxon>
        <taxon>Streptomycetaceae</taxon>
        <taxon>Streptomyces</taxon>
    </lineage>
</organism>
<dbReference type="KEGG" id="sals:SLNWT_4749"/>
<keyword evidence="3" id="KW-1133">Transmembrane helix</keyword>
<sequence>MTTDPEQQATPSGTPGPAEQPGRGPISIGNVHGAFAIGDGNQVSNQVYGTIPGPRPPEQEELLRAVQEMRADLARLVEAAGRQGLNPELTALVASAERERLDAELAGAEAEIEEQGAADQGRRVRLRRALTAAGALTGFLASAATVTQALGAFAGG</sequence>
<feature type="transmembrane region" description="Helical" evidence="3">
    <location>
        <begin position="130"/>
        <end position="154"/>
    </location>
</feature>
<gene>
    <name evidence="4" type="ORF">SLNWT_4749</name>
</gene>
<dbReference type="Proteomes" id="UP000031523">
    <property type="component" value="Chromosome"/>
</dbReference>
<feature type="coiled-coil region" evidence="1">
    <location>
        <begin position="59"/>
        <end position="118"/>
    </location>
</feature>
<keyword evidence="5" id="KW-1185">Reference proteome</keyword>
<keyword evidence="3" id="KW-0812">Transmembrane</keyword>
<feature type="region of interest" description="Disordered" evidence="2">
    <location>
        <begin position="1"/>
        <end position="35"/>
    </location>
</feature>
<evidence type="ECO:0000313" key="4">
    <source>
        <dbReference type="EMBL" id="AJE85125.1"/>
    </source>
</evidence>
<protein>
    <submittedName>
        <fullName evidence="4">Uncharacterized protein</fullName>
    </submittedName>
</protein>
<proteinExistence type="predicted"/>
<keyword evidence="1" id="KW-0175">Coiled coil</keyword>
<reference evidence="4 5" key="1">
    <citation type="submission" date="2015-01" db="EMBL/GenBank/DDBJ databases">
        <title>Enhanced salinomycin production by adjusting the supply of polyketide extender units in Streptomyce albus DSM 41398.</title>
        <authorList>
            <person name="Lu C."/>
        </authorList>
    </citation>
    <scope>NUCLEOTIDE SEQUENCE [LARGE SCALE GENOMIC DNA]</scope>
    <source>
        <strain evidence="5">ATCC 21838 / DSM 41398 / FERM P-419 / JCM 4703 / NBRC 107858</strain>
    </source>
</reference>
<evidence type="ECO:0000256" key="2">
    <source>
        <dbReference type="SAM" id="MobiDB-lite"/>
    </source>
</evidence>
<evidence type="ECO:0000256" key="3">
    <source>
        <dbReference type="SAM" id="Phobius"/>
    </source>
</evidence>
<keyword evidence="3" id="KW-0472">Membrane</keyword>
<feature type="compositionally biased region" description="Polar residues" evidence="2">
    <location>
        <begin position="1"/>
        <end position="13"/>
    </location>
</feature>
<dbReference type="EMBL" id="CP010519">
    <property type="protein sequence ID" value="AJE85125.1"/>
    <property type="molecule type" value="Genomic_DNA"/>
</dbReference>
<evidence type="ECO:0000313" key="5">
    <source>
        <dbReference type="Proteomes" id="UP000031523"/>
    </source>
</evidence>
<name>A0A0B5F0J8_STRA4</name>
<evidence type="ECO:0000256" key="1">
    <source>
        <dbReference type="SAM" id="Coils"/>
    </source>
</evidence>
<dbReference type="AlphaFoldDB" id="A0A0B5F0J8"/>
<accession>A0A0B5F0J8</accession>